<evidence type="ECO:0000313" key="2">
    <source>
        <dbReference type="EMBL" id="GBN89449.1"/>
    </source>
</evidence>
<accession>A0A4Y2SMD9</accession>
<dbReference type="OrthoDB" id="8031842at2759"/>
<gene>
    <name evidence="2" type="ORF">AVEN_109614_1</name>
    <name evidence="1" type="ORF">AVEN_236309_1</name>
</gene>
<organism evidence="1 3">
    <name type="scientific">Araneus ventricosus</name>
    <name type="common">Orbweaver spider</name>
    <name type="synonym">Epeira ventricosa</name>
    <dbReference type="NCBI Taxonomy" id="182803"/>
    <lineage>
        <taxon>Eukaryota</taxon>
        <taxon>Metazoa</taxon>
        <taxon>Ecdysozoa</taxon>
        <taxon>Arthropoda</taxon>
        <taxon>Chelicerata</taxon>
        <taxon>Arachnida</taxon>
        <taxon>Araneae</taxon>
        <taxon>Araneomorphae</taxon>
        <taxon>Entelegynae</taxon>
        <taxon>Araneoidea</taxon>
        <taxon>Araneidae</taxon>
        <taxon>Araneus</taxon>
    </lineage>
</organism>
<protein>
    <submittedName>
        <fullName evidence="1">Uncharacterized protein</fullName>
    </submittedName>
</protein>
<name>A0A4Y2SMD9_ARAVE</name>
<dbReference type="EMBL" id="BGPR01022783">
    <property type="protein sequence ID" value="GBN89444.1"/>
    <property type="molecule type" value="Genomic_DNA"/>
</dbReference>
<dbReference type="AlphaFoldDB" id="A0A4Y2SMD9"/>
<sequence length="93" mass="10504">MQRNCPKINVRCALLHDAVIRPFFFAETSVTANIYLYMLQSSEILQMQHLQPIDIFHEDAGARMFEHFTGTGLPAGYPQSYQGNPLGSALVFK</sequence>
<evidence type="ECO:0000313" key="1">
    <source>
        <dbReference type="EMBL" id="GBN89444.1"/>
    </source>
</evidence>
<proteinExistence type="predicted"/>
<comment type="caution">
    <text evidence="1">The sequence shown here is derived from an EMBL/GenBank/DDBJ whole genome shotgun (WGS) entry which is preliminary data.</text>
</comment>
<evidence type="ECO:0000313" key="3">
    <source>
        <dbReference type="Proteomes" id="UP000499080"/>
    </source>
</evidence>
<keyword evidence="3" id="KW-1185">Reference proteome</keyword>
<reference evidence="1 3" key="1">
    <citation type="journal article" date="2019" name="Sci. Rep.">
        <title>Orb-weaving spider Araneus ventricosus genome elucidates the spidroin gene catalogue.</title>
        <authorList>
            <person name="Kono N."/>
            <person name="Nakamura H."/>
            <person name="Ohtoshi R."/>
            <person name="Moran D.A.P."/>
            <person name="Shinohara A."/>
            <person name="Yoshida Y."/>
            <person name="Fujiwara M."/>
            <person name="Mori M."/>
            <person name="Tomita M."/>
            <person name="Arakawa K."/>
        </authorList>
    </citation>
    <scope>NUCLEOTIDE SEQUENCE [LARGE SCALE GENOMIC DNA]</scope>
</reference>
<dbReference type="Proteomes" id="UP000499080">
    <property type="component" value="Unassembled WGS sequence"/>
</dbReference>
<dbReference type="EMBL" id="BGPR01022785">
    <property type="protein sequence ID" value="GBN89449.1"/>
    <property type="molecule type" value="Genomic_DNA"/>
</dbReference>